<dbReference type="InterPro" id="IPR044644">
    <property type="entry name" value="DinF-like"/>
</dbReference>
<keyword evidence="7" id="KW-0413">Isomerase</keyword>
<dbReference type="Pfam" id="PF01554">
    <property type="entry name" value="MatE"/>
    <property type="match status" value="1"/>
</dbReference>
<evidence type="ECO:0000256" key="1">
    <source>
        <dbReference type="ARBA" id="ARBA00004141"/>
    </source>
</evidence>
<dbReference type="SUPFAM" id="SSF51905">
    <property type="entry name" value="FAD/NAD(P)-binding domain"/>
    <property type="match status" value="1"/>
</dbReference>
<dbReference type="NCBIfam" id="TIGR01802">
    <property type="entry name" value="CM_pl-yst"/>
    <property type="match status" value="1"/>
</dbReference>
<dbReference type="InterPro" id="IPR027266">
    <property type="entry name" value="TrmE/GcvT-like"/>
</dbReference>
<sequence length="1399" mass="153939">MLYNLAKRGVKCVLFEKVSLQEKHPLVNLEDTGIYGGIFTEGDGHIDPSSVTNAFADRAKGLGGTIEQKTEVVGLKLLPSRQWEVLTRSARGEEKRTVADFVINAAGLWCDKVGAMAGVRVPSVVLQHQSLTFQYPVVTAQRLNLDFAMSTFVKPCAACKTDPVVVGPKWSRHNSHGIPFERYERRERRVLPAATAAAVLACGEKKHHRLRAKFFLRGRPKEGSETKTESVIKGSAEREEAFLSDTQALDSQILSLAVPALIALCAEPVLSIIDTGAATSVFDFVFRCYNFLCVVLVPLVAEAVVAQKRGNEQEDPGKIVGRVIGLAASLGLFTWLLLNFGSNQALQLAGVSPDSALGTVAGEYLRIRAVALPASLVNTVAIGAFRGHLDTTTPLYVILLQTLCDIVLDAVFVFGVEALSIPALGVEGAAWSTVASIWISCLCFCVLLSQRGFVEWRAAISWPLALKELQPLIIGSLSQLIRTLSLQAVLLQLTKTVVALDTNGLAAAAHQVGLRVWYFALFALDSIAVAAQGLVPVAIASSGKEKARWMSGRLLQWGGIGGTLSGILLASFAGYIPAVFTNDELVQATATPLIIVVALLQPLAGVVFTWDGLFQGLSDYAYLALAMAAASLATLGLLQVDLLNGSLEGVWVCFSFFLVGRAVGLAWRFWGPGIGPYEYAEAMQLAPEDWYANFLFEGDVERLMPHLERAMEVLPQVGEVGMKTVLNGPTMWPADGNHLVGPAPEWDIAPNYWLACAESYGIAHSAGLSRYLSEWIVTGEAPYELKEADPARYGAWATKDWVAKKVRETYGMNNHVHFPNENLLVGRPVEPVPNQGIYEVLKSKGCQFGFHNAMSANTADIDVGNPEQALNLGNIRRLLQRMEDSIIFSLIERAQYRTNSTVYEPMHAQLGKFRLHQLVSVGSNGCLGDWFIYQTECLHSQVRRFDHPTEFSFFEPLPEPFLGKSDKRQPVLARVPPEARVNQRLLELYRSNMIPSLCEEGDDGNYGSTAVQDVHVLQTMSTRIYYGLFAAESKFRSERDTAEELIRAKDTEGLMAFITKPEVEKRNIQRVVLKARTFSQNIANQSGDDSNPTYKVNAEYIGTLFQDYIMYDDPVDSSTTPQQDVEVAYLLARLDASDVTLRAKAAKVLERGSADSRFQFLVQDGWESANYFDPAMSGEQHGNSKGSFRRPIYKDLVEKECKEMASFGGICYWPFAKYHVSGPGAVDFLDRLVPNRLPNVGRCALSYFLTPQGKISSEVMLVRLAEDKFYVVSYPEQDWLMVSGPESRRVLGELAKDPEAWSKDNFKFYAWRQVELAGIPCRALRVSFTGELGWELHPATADVAPLYNALKEAEPRLNDWGGYAMGSFRLEKGFKAFGSDMTKDHQALEAGISGSPSKA</sequence>
<evidence type="ECO:0000259" key="11">
    <source>
        <dbReference type="Pfam" id="PF16350"/>
    </source>
</evidence>
<dbReference type="PROSITE" id="PS51169">
    <property type="entry name" value="CHORISMATE_MUT_3"/>
    <property type="match status" value="1"/>
</dbReference>
<feature type="transmembrane region" description="Helical" evidence="8">
    <location>
        <begin position="620"/>
        <end position="638"/>
    </location>
</feature>
<evidence type="ECO:0000256" key="6">
    <source>
        <dbReference type="ARBA" id="ARBA00023136"/>
    </source>
</evidence>
<dbReference type="SUPFAM" id="SSF48600">
    <property type="entry name" value="Chorismate mutase II"/>
    <property type="match status" value="1"/>
</dbReference>
<dbReference type="PANTHER" id="PTHR42893:SF46">
    <property type="entry name" value="PROTEIN DETOXIFICATION 44, CHLOROPLASTIC"/>
    <property type="match status" value="1"/>
</dbReference>
<evidence type="ECO:0000259" key="9">
    <source>
        <dbReference type="Pfam" id="PF01266"/>
    </source>
</evidence>
<dbReference type="Pfam" id="PF01266">
    <property type="entry name" value="DAO"/>
    <property type="match status" value="1"/>
</dbReference>
<evidence type="ECO:0000256" key="5">
    <source>
        <dbReference type="ARBA" id="ARBA00022989"/>
    </source>
</evidence>
<evidence type="ECO:0000256" key="8">
    <source>
        <dbReference type="SAM" id="Phobius"/>
    </source>
</evidence>
<feature type="transmembrane region" description="Helical" evidence="8">
    <location>
        <begin position="397"/>
        <end position="416"/>
    </location>
</feature>
<dbReference type="InterPro" id="IPR006076">
    <property type="entry name" value="FAD-dep_OxRdtase"/>
</dbReference>
<feature type="domain" description="GCVT N-terminal" evidence="10">
    <location>
        <begin position="1280"/>
        <end position="1393"/>
    </location>
</feature>
<feature type="transmembrane region" description="Helical" evidence="8">
    <location>
        <begin position="428"/>
        <end position="448"/>
    </location>
</feature>
<dbReference type="SUPFAM" id="SSF103025">
    <property type="entry name" value="Folate-binding domain"/>
    <property type="match status" value="1"/>
</dbReference>
<dbReference type="Proteomes" id="UP001642464">
    <property type="component" value="Unassembled WGS sequence"/>
</dbReference>
<dbReference type="SUPFAM" id="SSF54373">
    <property type="entry name" value="FAD-linked reductases, C-terminal domain"/>
    <property type="match status" value="1"/>
</dbReference>
<keyword evidence="5 8" id="KW-1133">Transmembrane helix</keyword>
<dbReference type="InterPro" id="IPR037039">
    <property type="entry name" value="CM_AroQ_sf_eucaryotic"/>
</dbReference>
<feature type="transmembrane region" description="Helical" evidence="8">
    <location>
        <begin position="650"/>
        <end position="670"/>
    </location>
</feature>
<feature type="transmembrane region" description="Helical" evidence="8">
    <location>
        <begin position="588"/>
        <end position="608"/>
    </location>
</feature>
<evidence type="ECO:0000256" key="7">
    <source>
        <dbReference type="ARBA" id="ARBA00023235"/>
    </source>
</evidence>
<dbReference type="Gene3D" id="3.30.9.10">
    <property type="entry name" value="D-Amino Acid Oxidase, subunit A, domain 2"/>
    <property type="match status" value="1"/>
</dbReference>
<evidence type="ECO:0000256" key="2">
    <source>
        <dbReference type="ARBA" id="ARBA00010199"/>
    </source>
</evidence>
<dbReference type="InterPro" id="IPR036188">
    <property type="entry name" value="FAD/NAD-bd_sf"/>
</dbReference>
<name>A0ABP0R2V2_9DINO</name>
<dbReference type="InterPro" id="IPR008238">
    <property type="entry name" value="Chorismate_mutase_AroQ_euk"/>
</dbReference>
<keyword evidence="4 8" id="KW-0812">Transmembrane</keyword>
<feature type="domain" description="GCVT N-terminal" evidence="10">
    <location>
        <begin position="1160"/>
        <end position="1273"/>
    </location>
</feature>
<protein>
    <recommendedName>
        <fullName evidence="3">chorismate mutase</fullName>
        <ecNumber evidence="3">5.4.99.5</ecNumber>
    </recommendedName>
</protein>
<keyword evidence="13" id="KW-1185">Reference proteome</keyword>
<proteinExistence type="inferred from homology"/>
<dbReference type="NCBIfam" id="TIGR00797">
    <property type="entry name" value="matE"/>
    <property type="match status" value="1"/>
</dbReference>
<keyword evidence="6 8" id="KW-0472">Membrane</keyword>
<dbReference type="Gene3D" id="3.50.50.60">
    <property type="entry name" value="FAD/NAD(P)-binding domain"/>
    <property type="match status" value="2"/>
</dbReference>
<dbReference type="CDD" id="cd13136">
    <property type="entry name" value="MATE_DinF_like"/>
    <property type="match status" value="1"/>
</dbReference>
<evidence type="ECO:0000256" key="3">
    <source>
        <dbReference type="ARBA" id="ARBA00012404"/>
    </source>
</evidence>
<dbReference type="Pfam" id="PF16350">
    <property type="entry name" value="FAO_M"/>
    <property type="match status" value="1"/>
</dbReference>
<dbReference type="InterPro" id="IPR006222">
    <property type="entry name" value="GCVT_N"/>
</dbReference>
<feature type="domain" description="FAD dependent oxidoreductase central" evidence="11">
    <location>
        <begin position="778"/>
        <end position="829"/>
    </location>
</feature>
<dbReference type="PANTHER" id="PTHR42893">
    <property type="entry name" value="PROTEIN DETOXIFICATION 44, CHLOROPLASTIC-RELATED"/>
    <property type="match status" value="1"/>
</dbReference>
<dbReference type="Gene3D" id="1.10.590.10">
    <property type="entry name" value="Chorismate mutase, AroQ class superfamily, eukaryotic"/>
    <property type="match status" value="1"/>
</dbReference>
<dbReference type="InterPro" id="IPR032503">
    <property type="entry name" value="FAO_M"/>
</dbReference>
<accession>A0ABP0R2V2</accession>
<comment type="similarity">
    <text evidence="2">Belongs to the multi antimicrobial extrusion (MATE) (TC 2.A.66.1) family.</text>
</comment>
<dbReference type="EC" id="5.4.99.5" evidence="3"/>
<organism evidence="12 13">
    <name type="scientific">Durusdinium trenchii</name>
    <dbReference type="NCBI Taxonomy" id="1381693"/>
    <lineage>
        <taxon>Eukaryota</taxon>
        <taxon>Sar</taxon>
        <taxon>Alveolata</taxon>
        <taxon>Dinophyceae</taxon>
        <taxon>Suessiales</taxon>
        <taxon>Symbiodiniaceae</taxon>
        <taxon>Durusdinium</taxon>
    </lineage>
</organism>
<evidence type="ECO:0000313" key="13">
    <source>
        <dbReference type="Proteomes" id="UP001642464"/>
    </source>
</evidence>
<feature type="transmembrane region" description="Helical" evidence="8">
    <location>
        <begin position="555"/>
        <end position="576"/>
    </location>
</feature>
<feature type="domain" description="FAD dependent oxidoreductase" evidence="9">
    <location>
        <begin position="8"/>
        <end position="169"/>
    </location>
</feature>
<evidence type="ECO:0000259" key="10">
    <source>
        <dbReference type="Pfam" id="PF01571"/>
    </source>
</evidence>
<dbReference type="InterPro" id="IPR002528">
    <property type="entry name" value="MATE_fam"/>
</dbReference>
<comment type="caution">
    <text evidence="12">The sequence shown here is derived from an EMBL/GenBank/DDBJ whole genome shotgun (WGS) entry which is preliminary data.</text>
</comment>
<feature type="transmembrane region" description="Helical" evidence="8">
    <location>
        <begin position="516"/>
        <end position="535"/>
    </location>
</feature>
<feature type="transmembrane region" description="Helical" evidence="8">
    <location>
        <begin position="319"/>
        <end position="338"/>
    </location>
</feature>
<dbReference type="EMBL" id="CAXAMM010040707">
    <property type="protein sequence ID" value="CAK9094917.1"/>
    <property type="molecule type" value="Genomic_DNA"/>
</dbReference>
<gene>
    <name evidence="12" type="ORF">SCF082_LOCUS44594</name>
</gene>
<dbReference type="Gene3D" id="3.30.1360.120">
    <property type="entry name" value="Probable tRNA modification gtpase trme, domain 1"/>
    <property type="match status" value="2"/>
</dbReference>
<dbReference type="Pfam" id="PF01571">
    <property type="entry name" value="GCV_T"/>
    <property type="match status" value="2"/>
</dbReference>
<reference evidence="12 13" key="1">
    <citation type="submission" date="2024-02" db="EMBL/GenBank/DDBJ databases">
        <authorList>
            <person name="Chen Y."/>
            <person name="Shah S."/>
            <person name="Dougan E. K."/>
            <person name="Thang M."/>
            <person name="Chan C."/>
        </authorList>
    </citation>
    <scope>NUCLEOTIDE SEQUENCE [LARGE SCALE GENOMIC DNA]</scope>
</reference>
<comment type="subcellular location">
    <subcellularLocation>
        <location evidence="1">Membrane</location>
        <topology evidence="1">Multi-pass membrane protein</topology>
    </subcellularLocation>
</comment>
<evidence type="ECO:0000313" key="12">
    <source>
        <dbReference type="EMBL" id="CAK9094917.1"/>
    </source>
</evidence>
<feature type="transmembrane region" description="Helical" evidence="8">
    <location>
        <begin position="289"/>
        <end position="307"/>
    </location>
</feature>
<feature type="transmembrane region" description="Helical" evidence="8">
    <location>
        <begin position="365"/>
        <end position="385"/>
    </location>
</feature>
<dbReference type="InterPro" id="IPR036263">
    <property type="entry name" value="Chorismate_II_sf"/>
</dbReference>
<evidence type="ECO:0000256" key="4">
    <source>
        <dbReference type="ARBA" id="ARBA00022692"/>
    </source>
</evidence>